<name>A0A376ABV3_9HYPH</name>
<sequence length="313" mass="34883">MFEFRPYRSGDEPAITALFEVVFGRPMSLEFWRWRFLDHPAGGPLVMLAFAEGTLVGHYAASRAPLSLHGEHHPAALSMTTMTHPDWRGRRLFEKTAEALYATLPEQGISAVYGFPNPAVHALRIMRAGWYDSYEVPTLTLDMASLRHPAQPDPAVRIAEHIDARFGRFFAKVAPDLPIAPHRDSDILAWRIDRNPDNTYRRYVLEEGDEIAGYALTKAYGADMLDLVELRAASGAAARALINTVAADAAASDRTRIATWCLPNDLHRLPLEMAGFKASAPVTYFGGRTFTPLPADLTDGRLWRLSMLDSDLY</sequence>
<evidence type="ECO:0000259" key="1">
    <source>
        <dbReference type="PROSITE" id="PS51186"/>
    </source>
</evidence>
<proteinExistence type="predicted"/>
<reference evidence="3" key="1">
    <citation type="submission" date="2018-07" db="EMBL/GenBank/DDBJ databases">
        <authorList>
            <person name="Peiro R."/>
            <person name="Begona"/>
            <person name="Cbmso G."/>
            <person name="Lopez M."/>
            <person name="Gonzalez S."/>
        </authorList>
    </citation>
    <scope>NUCLEOTIDE SEQUENCE [LARGE SCALE GENOMIC DNA]</scope>
</reference>
<dbReference type="Gene3D" id="3.40.630.30">
    <property type="match status" value="2"/>
</dbReference>
<feature type="domain" description="N-acetyltransferase" evidence="1">
    <location>
        <begin position="2"/>
        <end position="151"/>
    </location>
</feature>
<dbReference type="GO" id="GO:0016747">
    <property type="term" value="F:acyltransferase activity, transferring groups other than amino-acyl groups"/>
    <property type="evidence" value="ECO:0007669"/>
    <property type="project" value="InterPro"/>
</dbReference>
<dbReference type="OrthoDB" id="5570877at2"/>
<dbReference type="InterPro" id="IPR016181">
    <property type="entry name" value="Acyl_CoA_acyltransferase"/>
</dbReference>
<dbReference type="RefSeq" id="WP_115668359.1">
    <property type="nucleotide sequence ID" value="NZ_UEYP01000001.1"/>
</dbReference>
<dbReference type="Pfam" id="PF13527">
    <property type="entry name" value="Acetyltransf_9"/>
    <property type="match status" value="1"/>
</dbReference>
<evidence type="ECO:0000313" key="2">
    <source>
        <dbReference type="EMBL" id="SSC65275.1"/>
    </source>
</evidence>
<accession>A0A376ABV3</accession>
<keyword evidence="3" id="KW-1185">Reference proteome</keyword>
<dbReference type="EMBL" id="UEYP01000001">
    <property type="protein sequence ID" value="SSC65275.1"/>
    <property type="molecule type" value="Genomic_DNA"/>
</dbReference>
<gene>
    <name evidence="2" type="ORF">RHIZ70_983</name>
</gene>
<dbReference type="AlphaFoldDB" id="A0A376ABV3"/>
<dbReference type="STRING" id="1336235.GCA_000518785_01960"/>
<dbReference type="PROSITE" id="PS51186">
    <property type="entry name" value="GNAT"/>
    <property type="match status" value="1"/>
</dbReference>
<dbReference type="Proteomes" id="UP000254764">
    <property type="component" value="Unassembled WGS sequence"/>
</dbReference>
<evidence type="ECO:0000313" key="3">
    <source>
        <dbReference type="Proteomes" id="UP000254764"/>
    </source>
</evidence>
<dbReference type="InterPro" id="IPR000182">
    <property type="entry name" value="GNAT_dom"/>
</dbReference>
<organism evidence="2 3">
    <name type="scientific">Ciceribacter selenitireducens ATCC BAA-1503</name>
    <dbReference type="NCBI Taxonomy" id="1336235"/>
    <lineage>
        <taxon>Bacteria</taxon>
        <taxon>Pseudomonadati</taxon>
        <taxon>Pseudomonadota</taxon>
        <taxon>Alphaproteobacteria</taxon>
        <taxon>Hyphomicrobiales</taxon>
        <taxon>Rhizobiaceae</taxon>
        <taxon>Ciceribacter</taxon>
    </lineage>
</organism>
<protein>
    <recommendedName>
        <fullName evidence="1">N-acetyltransferase domain-containing protein</fullName>
    </recommendedName>
</protein>
<dbReference type="SUPFAM" id="SSF55729">
    <property type="entry name" value="Acyl-CoA N-acyltransferases (Nat)"/>
    <property type="match status" value="1"/>
</dbReference>